<evidence type="ECO:0000313" key="3">
    <source>
        <dbReference type="Proteomes" id="UP001589605"/>
    </source>
</evidence>
<feature type="transmembrane region" description="Helical" evidence="1">
    <location>
        <begin position="113"/>
        <end position="129"/>
    </location>
</feature>
<name>A0ABV5F5A8_9FLAO</name>
<reference evidence="2 3" key="1">
    <citation type="submission" date="2024-09" db="EMBL/GenBank/DDBJ databases">
        <authorList>
            <person name="Sun Q."/>
            <person name="Mori K."/>
        </authorList>
    </citation>
    <scope>NUCLEOTIDE SEQUENCE [LARGE SCALE GENOMIC DNA]</scope>
    <source>
        <strain evidence="2 3">CECT 8286</strain>
    </source>
</reference>
<keyword evidence="1" id="KW-0812">Transmembrane</keyword>
<feature type="transmembrane region" description="Helical" evidence="1">
    <location>
        <begin position="61"/>
        <end position="78"/>
    </location>
</feature>
<dbReference type="EMBL" id="JBHMEZ010000025">
    <property type="protein sequence ID" value="MFB9054625.1"/>
    <property type="molecule type" value="Genomic_DNA"/>
</dbReference>
<feature type="transmembrane region" description="Helical" evidence="1">
    <location>
        <begin position="6"/>
        <end position="25"/>
    </location>
</feature>
<comment type="caution">
    <text evidence="2">The sequence shown here is derived from an EMBL/GenBank/DDBJ whole genome shotgun (WGS) entry which is preliminary data.</text>
</comment>
<evidence type="ECO:0000313" key="2">
    <source>
        <dbReference type="EMBL" id="MFB9054625.1"/>
    </source>
</evidence>
<organism evidence="2 3">
    <name type="scientific">Formosa undariae</name>
    <dbReference type="NCBI Taxonomy" id="1325436"/>
    <lineage>
        <taxon>Bacteria</taxon>
        <taxon>Pseudomonadati</taxon>
        <taxon>Bacteroidota</taxon>
        <taxon>Flavobacteriia</taxon>
        <taxon>Flavobacteriales</taxon>
        <taxon>Flavobacteriaceae</taxon>
        <taxon>Formosa</taxon>
    </lineage>
</organism>
<gene>
    <name evidence="2" type="ORF">ACFFVB_16170</name>
</gene>
<keyword evidence="1" id="KW-1133">Transmembrane helix</keyword>
<accession>A0ABV5F5A8</accession>
<sequence>MNDQMTYILIGGIGQLALWLMYKILKNPKIYLGLFGLTILIALFGYLNMDRESLKMVNGNAAYWTFFPLLFMIYYWVFRQLFLKIFKSEPLMTGYMQTSWEQGEYRKLHMGDAMFTILTLILPFVTTLIF</sequence>
<protein>
    <submittedName>
        <fullName evidence="2">Uncharacterized protein</fullName>
    </submittedName>
</protein>
<proteinExistence type="predicted"/>
<keyword evidence="1" id="KW-0472">Membrane</keyword>
<dbReference type="Proteomes" id="UP001589605">
    <property type="component" value="Unassembled WGS sequence"/>
</dbReference>
<dbReference type="RefSeq" id="WP_382384265.1">
    <property type="nucleotide sequence ID" value="NZ_JBHMEZ010000025.1"/>
</dbReference>
<evidence type="ECO:0000256" key="1">
    <source>
        <dbReference type="SAM" id="Phobius"/>
    </source>
</evidence>
<feature type="transmembrane region" description="Helical" evidence="1">
    <location>
        <begin position="30"/>
        <end position="49"/>
    </location>
</feature>
<keyword evidence="3" id="KW-1185">Reference proteome</keyword>